<accession>A8PAF3</accession>
<dbReference type="KEGG" id="cci:CC1G_12506"/>
<dbReference type="GeneID" id="6016602"/>
<name>A8PAF3_COPC7</name>
<comment type="caution">
    <text evidence="1">The sequence shown here is derived from an EMBL/GenBank/DDBJ whole genome shotgun (WGS) entry which is preliminary data.</text>
</comment>
<dbReference type="InParanoid" id="A8PAF3"/>
<gene>
    <name evidence="1" type="ORF">CC1G_12506</name>
</gene>
<dbReference type="VEuPathDB" id="FungiDB:CC1G_12506"/>
<dbReference type="Proteomes" id="UP000001861">
    <property type="component" value="Unassembled WGS sequence"/>
</dbReference>
<sequence length="316" mass="35594">MLSKFLGHVFSRLTELESLRLESTFESWRIQQIVHRPGDLFGPIISPNLRRIELIRMCERFPKLDALALIQCYPWTLPVGDPGEKLQTKELVYETNLPCLDKVIDAIAPGSLRHFHFASNVVADRLRAIELLSASASNLTSFTYEVPEWSSGGIHTKNTGLFLLCAGQNIPVWSSLVALKTFKFQINACDIVDDLAYTGTRYTPLHGFMVSSLISDAVAAIPNLTTLEIKIVAMWNVLLCHQLDKEWKTIEEYLLGRPLRHLQKLRLHLSMIKELWREQGGLDEETVDAQVGEAVQAAFGRLSQVGVAVEAKHTFE</sequence>
<proteinExistence type="predicted"/>
<dbReference type="HOGENOM" id="CLU_053548_0_0_1"/>
<reference evidence="1 2" key="1">
    <citation type="journal article" date="2010" name="Proc. Natl. Acad. Sci. U.S.A.">
        <title>Insights into evolution of multicellular fungi from the assembled chromosomes of the mushroom Coprinopsis cinerea (Coprinus cinereus).</title>
        <authorList>
            <person name="Stajich J.E."/>
            <person name="Wilke S.K."/>
            <person name="Ahren D."/>
            <person name="Au C.H."/>
            <person name="Birren B.W."/>
            <person name="Borodovsky M."/>
            <person name="Burns C."/>
            <person name="Canback B."/>
            <person name="Casselton L.A."/>
            <person name="Cheng C.K."/>
            <person name="Deng J."/>
            <person name="Dietrich F.S."/>
            <person name="Fargo D.C."/>
            <person name="Farman M.L."/>
            <person name="Gathman A.C."/>
            <person name="Goldberg J."/>
            <person name="Guigo R."/>
            <person name="Hoegger P.J."/>
            <person name="Hooker J.B."/>
            <person name="Huggins A."/>
            <person name="James T.Y."/>
            <person name="Kamada T."/>
            <person name="Kilaru S."/>
            <person name="Kodira C."/>
            <person name="Kues U."/>
            <person name="Kupfer D."/>
            <person name="Kwan H.S."/>
            <person name="Lomsadze A."/>
            <person name="Li W."/>
            <person name="Lilly W.W."/>
            <person name="Ma L.J."/>
            <person name="Mackey A.J."/>
            <person name="Manning G."/>
            <person name="Martin F."/>
            <person name="Muraguchi H."/>
            <person name="Natvig D.O."/>
            <person name="Palmerini H."/>
            <person name="Ramesh M.A."/>
            <person name="Rehmeyer C.J."/>
            <person name="Roe B.A."/>
            <person name="Shenoy N."/>
            <person name="Stanke M."/>
            <person name="Ter-Hovhannisyan V."/>
            <person name="Tunlid A."/>
            <person name="Velagapudi R."/>
            <person name="Vision T.J."/>
            <person name="Zeng Q."/>
            <person name="Zolan M.E."/>
            <person name="Pukkila P.J."/>
        </authorList>
    </citation>
    <scope>NUCLEOTIDE SEQUENCE [LARGE SCALE GENOMIC DNA]</scope>
    <source>
        <strain evidence="2">Okayama-7 / 130 / ATCC MYA-4618 / FGSC 9003</strain>
    </source>
</reference>
<organism evidence="1 2">
    <name type="scientific">Coprinopsis cinerea (strain Okayama-7 / 130 / ATCC MYA-4618 / FGSC 9003)</name>
    <name type="common">Inky cap fungus</name>
    <name type="synonym">Hormographiella aspergillata</name>
    <dbReference type="NCBI Taxonomy" id="240176"/>
    <lineage>
        <taxon>Eukaryota</taxon>
        <taxon>Fungi</taxon>
        <taxon>Dikarya</taxon>
        <taxon>Basidiomycota</taxon>
        <taxon>Agaricomycotina</taxon>
        <taxon>Agaricomycetes</taxon>
        <taxon>Agaricomycetidae</taxon>
        <taxon>Agaricales</taxon>
        <taxon>Agaricineae</taxon>
        <taxon>Psathyrellaceae</taxon>
        <taxon>Coprinopsis</taxon>
    </lineage>
</organism>
<dbReference type="RefSeq" id="XP_001839977.2">
    <property type="nucleotide sequence ID" value="XM_001839925.2"/>
</dbReference>
<keyword evidence="2" id="KW-1185">Reference proteome</keyword>
<protein>
    <recommendedName>
        <fullName evidence="3">F-box domain-containing protein</fullName>
    </recommendedName>
</protein>
<dbReference type="EMBL" id="AACS02000002">
    <property type="protein sequence ID" value="EAU81836.2"/>
    <property type="molecule type" value="Genomic_DNA"/>
</dbReference>
<evidence type="ECO:0008006" key="3">
    <source>
        <dbReference type="Google" id="ProtNLM"/>
    </source>
</evidence>
<dbReference type="AlphaFoldDB" id="A8PAF3"/>
<evidence type="ECO:0000313" key="1">
    <source>
        <dbReference type="EMBL" id="EAU81836.2"/>
    </source>
</evidence>
<evidence type="ECO:0000313" key="2">
    <source>
        <dbReference type="Proteomes" id="UP000001861"/>
    </source>
</evidence>